<dbReference type="InterPro" id="IPR004217">
    <property type="entry name" value="Tim10-like"/>
</dbReference>
<dbReference type="PANTHER" id="PTHR11038">
    <property type="entry name" value="MITOCHONDRIAL IMPORT INNER MEMBRANE TRANSLOCASE SUBUNIT TIM10"/>
    <property type="match status" value="1"/>
</dbReference>
<dbReference type="GO" id="GO:0045039">
    <property type="term" value="P:protein insertion into mitochondrial inner membrane"/>
    <property type="evidence" value="ECO:0007669"/>
    <property type="project" value="TreeGrafter"/>
</dbReference>
<evidence type="ECO:0000256" key="5">
    <source>
        <dbReference type="ARBA" id="ARBA00022927"/>
    </source>
</evidence>
<evidence type="ECO:0000256" key="2">
    <source>
        <dbReference type="ARBA" id="ARBA00022448"/>
    </source>
</evidence>
<sequence>MQRQTDDNVKKAAQMMLEQTVMDISERLNATCTAKCLQPVYGSTELVKDEAVCIDRCVAKYLDLHEIIGKRLQEDKDAYRLLAEKPYLKSEGSAT</sequence>
<evidence type="ECO:0000259" key="11">
    <source>
        <dbReference type="Pfam" id="PF02953"/>
    </source>
</evidence>
<dbReference type="Proteomes" id="UP000828390">
    <property type="component" value="Unassembled WGS sequence"/>
</dbReference>
<dbReference type="InterPro" id="IPR035427">
    <property type="entry name" value="Tim10-like_dom_sf"/>
</dbReference>
<evidence type="ECO:0000313" key="12">
    <source>
        <dbReference type="EMBL" id="KAH3884366.1"/>
    </source>
</evidence>
<keyword evidence="6 10" id="KW-0811">Translocation</keyword>
<comment type="subunit">
    <text evidence="10">Heterohexamer.</text>
</comment>
<dbReference type="Pfam" id="PF02953">
    <property type="entry name" value="zf-Tim10_DDP"/>
    <property type="match status" value="1"/>
</dbReference>
<evidence type="ECO:0000313" key="13">
    <source>
        <dbReference type="Proteomes" id="UP000828390"/>
    </source>
</evidence>
<keyword evidence="8 10" id="KW-1015">Disulfide bond</keyword>
<evidence type="ECO:0000256" key="6">
    <source>
        <dbReference type="ARBA" id="ARBA00023010"/>
    </source>
</evidence>
<reference evidence="12" key="1">
    <citation type="journal article" date="2019" name="bioRxiv">
        <title>The Genome of the Zebra Mussel, Dreissena polymorpha: A Resource for Invasive Species Research.</title>
        <authorList>
            <person name="McCartney M.A."/>
            <person name="Auch B."/>
            <person name="Kono T."/>
            <person name="Mallez S."/>
            <person name="Zhang Y."/>
            <person name="Obille A."/>
            <person name="Becker A."/>
            <person name="Abrahante J.E."/>
            <person name="Garbe J."/>
            <person name="Badalamenti J.P."/>
            <person name="Herman A."/>
            <person name="Mangelson H."/>
            <person name="Liachko I."/>
            <person name="Sullivan S."/>
            <person name="Sone E.D."/>
            <person name="Koren S."/>
            <person name="Silverstein K.A.T."/>
            <person name="Beckman K.B."/>
            <person name="Gohl D.M."/>
        </authorList>
    </citation>
    <scope>NUCLEOTIDE SEQUENCE</scope>
    <source>
        <strain evidence="12">Duluth1</strain>
        <tissue evidence="12">Whole animal</tissue>
    </source>
</reference>
<comment type="caution">
    <text evidence="12">The sequence shown here is derived from an EMBL/GenBank/DDBJ whole genome shotgun (WGS) entry which is preliminary data.</text>
</comment>
<accession>A0A9D4MYL3</accession>
<dbReference type="PANTHER" id="PTHR11038:SF16">
    <property type="entry name" value="MITOCHONDRIAL IMPORT INNER MEMBRANE TRANSLOCASE SUBUNIT TIM10"/>
    <property type="match status" value="1"/>
</dbReference>
<keyword evidence="10" id="KW-0999">Mitochondrion inner membrane</keyword>
<protein>
    <recommendedName>
        <fullName evidence="10">Mitochondrial import inner membrane translocase subunit</fullName>
    </recommendedName>
</protein>
<reference evidence="12" key="2">
    <citation type="submission" date="2020-11" db="EMBL/GenBank/DDBJ databases">
        <authorList>
            <person name="McCartney M.A."/>
            <person name="Auch B."/>
            <person name="Kono T."/>
            <person name="Mallez S."/>
            <person name="Becker A."/>
            <person name="Gohl D.M."/>
            <person name="Silverstein K.A.T."/>
            <person name="Koren S."/>
            <person name="Bechman K.B."/>
            <person name="Herman A."/>
            <person name="Abrahante J.E."/>
            <person name="Garbe J."/>
        </authorList>
    </citation>
    <scope>NUCLEOTIDE SEQUENCE</scope>
    <source>
        <strain evidence="12">Duluth1</strain>
        <tissue evidence="12">Whole animal</tissue>
    </source>
</reference>
<keyword evidence="7 10" id="KW-0496">Mitochondrion</keyword>
<keyword evidence="13" id="KW-1185">Reference proteome</keyword>
<comment type="domain">
    <text evidence="10">The twin CX3C motif contains 4 conserved Cys residues that form 2 disulfide bonds in the mitochondrial intermembrane space.</text>
</comment>
<evidence type="ECO:0000256" key="4">
    <source>
        <dbReference type="ARBA" id="ARBA00022833"/>
    </source>
</evidence>
<name>A0A9D4MYL3_DREPO</name>
<gene>
    <name evidence="12" type="ORF">DPMN_008344</name>
</gene>
<evidence type="ECO:0000256" key="3">
    <source>
        <dbReference type="ARBA" id="ARBA00022723"/>
    </source>
</evidence>
<organism evidence="12 13">
    <name type="scientific">Dreissena polymorpha</name>
    <name type="common">Zebra mussel</name>
    <name type="synonym">Mytilus polymorpha</name>
    <dbReference type="NCBI Taxonomy" id="45954"/>
    <lineage>
        <taxon>Eukaryota</taxon>
        <taxon>Metazoa</taxon>
        <taxon>Spiralia</taxon>
        <taxon>Lophotrochozoa</taxon>
        <taxon>Mollusca</taxon>
        <taxon>Bivalvia</taxon>
        <taxon>Autobranchia</taxon>
        <taxon>Heteroconchia</taxon>
        <taxon>Euheterodonta</taxon>
        <taxon>Imparidentia</taxon>
        <taxon>Neoheterodontei</taxon>
        <taxon>Myida</taxon>
        <taxon>Dreissenoidea</taxon>
        <taxon>Dreissenidae</taxon>
        <taxon>Dreissena</taxon>
    </lineage>
</organism>
<dbReference type="OrthoDB" id="274922at2759"/>
<dbReference type="AlphaFoldDB" id="A0A9D4MYL3"/>
<keyword evidence="5 10" id="KW-0653">Protein transport</keyword>
<evidence type="ECO:0000256" key="9">
    <source>
        <dbReference type="ARBA" id="ARBA00025311"/>
    </source>
</evidence>
<keyword evidence="10" id="KW-0472">Membrane</keyword>
<comment type="subcellular location">
    <subcellularLocation>
        <location evidence="10">Mitochondrion inner membrane</location>
        <topology evidence="10">Peripheral membrane protein</topology>
        <orientation evidence="10">Intermembrane side</orientation>
    </subcellularLocation>
</comment>
<evidence type="ECO:0000256" key="10">
    <source>
        <dbReference type="RuleBase" id="RU367043"/>
    </source>
</evidence>
<keyword evidence="2 10" id="KW-0813">Transport</keyword>
<comment type="similarity">
    <text evidence="1 10">Belongs to the small Tim family.</text>
</comment>
<dbReference type="GO" id="GO:0005743">
    <property type="term" value="C:mitochondrial inner membrane"/>
    <property type="evidence" value="ECO:0007669"/>
    <property type="project" value="UniProtKB-SubCell"/>
</dbReference>
<keyword evidence="4" id="KW-0862">Zinc</keyword>
<dbReference type="EMBL" id="JAIWYP010000001">
    <property type="protein sequence ID" value="KAH3884366.1"/>
    <property type="molecule type" value="Genomic_DNA"/>
</dbReference>
<proteinExistence type="inferred from homology"/>
<dbReference type="GO" id="GO:0015031">
    <property type="term" value="P:protein transport"/>
    <property type="evidence" value="ECO:0007669"/>
    <property type="project" value="UniProtKB-KW"/>
</dbReference>
<dbReference type="Gene3D" id="1.10.287.810">
    <property type="entry name" value="Mitochondrial import inner membrane translocase subunit tim13 like domains"/>
    <property type="match status" value="1"/>
</dbReference>
<keyword evidence="3" id="KW-0479">Metal-binding</keyword>
<evidence type="ECO:0000256" key="8">
    <source>
        <dbReference type="ARBA" id="ARBA00023157"/>
    </source>
</evidence>
<feature type="domain" description="Tim10-like" evidence="11">
    <location>
        <begin position="19"/>
        <end position="74"/>
    </location>
</feature>
<keyword evidence="10" id="KW-0143">Chaperone</keyword>
<dbReference type="SUPFAM" id="SSF144122">
    <property type="entry name" value="Tim10-like"/>
    <property type="match status" value="1"/>
</dbReference>
<comment type="function">
    <text evidence="10">Mitochondrial intermembrane chaperone that participates in the import and insertion of some multi-pass transmembrane proteins into the mitochondrial inner membrane. Also required for the transfer of beta-barrel precursors from the TOM complex to the sorting and assembly machinery (SAM complex) of the outer membrane. Acts as a chaperone-like protein that protects the hydrophobic precursors from aggregation and guide them through the mitochondrial intermembrane space.</text>
</comment>
<dbReference type="GO" id="GO:0046872">
    <property type="term" value="F:metal ion binding"/>
    <property type="evidence" value="ECO:0007669"/>
    <property type="project" value="UniProtKB-KW"/>
</dbReference>
<evidence type="ECO:0000256" key="7">
    <source>
        <dbReference type="ARBA" id="ARBA00023128"/>
    </source>
</evidence>
<comment type="function">
    <text evidence="9">Mitochondrial intermembrane chaperone that participates in the import and insertion of multi-pass transmembrane proteins into the mitochondrial inner membrane. May also be required for the transfer of beta-barrel precursors from the TOM complex to the sorting and assembly machinery (SAM complex) of the outer membrane. Acts as a chaperone-like protein that protects the hydrophobic precursors from aggregation and guide them through the mitochondrial intermembrane space.</text>
</comment>
<evidence type="ECO:0000256" key="1">
    <source>
        <dbReference type="ARBA" id="ARBA00006720"/>
    </source>
</evidence>